<dbReference type="AlphaFoldDB" id="A0A381WJU9"/>
<proteinExistence type="predicted"/>
<organism evidence="1">
    <name type="scientific">marine metagenome</name>
    <dbReference type="NCBI Taxonomy" id="408172"/>
    <lineage>
        <taxon>unclassified sequences</taxon>
        <taxon>metagenomes</taxon>
        <taxon>ecological metagenomes</taxon>
    </lineage>
</organism>
<dbReference type="EMBL" id="UINC01012018">
    <property type="protein sequence ID" value="SVA52722.1"/>
    <property type="molecule type" value="Genomic_DNA"/>
</dbReference>
<reference evidence="1" key="1">
    <citation type="submission" date="2018-05" db="EMBL/GenBank/DDBJ databases">
        <authorList>
            <person name="Lanie J.A."/>
            <person name="Ng W.-L."/>
            <person name="Kazmierczak K.M."/>
            <person name="Andrzejewski T.M."/>
            <person name="Davidsen T.M."/>
            <person name="Wayne K.J."/>
            <person name="Tettelin H."/>
            <person name="Glass J.I."/>
            <person name="Rusch D."/>
            <person name="Podicherti R."/>
            <person name="Tsui H.-C.T."/>
            <person name="Winkler M.E."/>
        </authorList>
    </citation>
    <scope>NUCLEOTIDE SEQUENCE</scope>
</reference>
<gene>
    <name evidence="1" type="ORF">METZ01_LOCUS105576</name>
</gene>
<name>A0A381WJU9_9ZZZZ</name>
<sequence>MEDPDKVRFNLPVALNKMADWQLTIARDVSGAKRTLEQIREALPGSQAAQFASQRLSSLDASEESEAAAEDFNESYRHLVEESAAKDDFTGPLEIPRAVEVDPLQADEAKLQTCLRRVALHPDSINNREELAALYLGHMKQPALAIQQYEHLLTLPGTTIHQKTAWLNKVADIQIKSGETYESIRETLQLIISLNPKAAPAALAEQRIAYLRVEMRGVNKKSKKLQLGSYDEDVGLKS</sequence>
<evidence type="ECO:0000313" key="1">
    <source>
        <dbReference type="EMBL" id="SVA52722.1"/>
    </source>
</evidence>
<accession>A0A381WJU9</accession>
<protein>
    <submittedName>
        <fullName evidence="1">Uncharacterized protein</fullName>
    </submittedName>
</protein>